<keyword evidence="1" id="KW-0378">Hydrolase</keyword>
<dbReference type="GO" id="GO:0005524">
    <property type="term" value="F:ATP binding"/>
    <property type="evidence" value="ECO:0007669"/>
    <property type="project" value="InterPro"/>
</dbReference>
<dbReference type="GO" id="GO:0006508">
    <property type="term" value="P:proteolysis"/>
    <property type="evidence" value="ECO:0007669"/>
    <property type="project" value="UniProtKB-KW"/>
</dbReference>
<dbReference type="InterPro" id="IPR027065">
    <property type="entry name" value="Lon_Prtase"/>
</dbReference>
<feature type="active site" evidence="1">
    <location>
        <position position="17"/>
    </location>
</feature>
<evidence type="ECO:0000259" key="2">
    <source>
        <dbReference type="PROSITE" id="PS51786"/>
    </source>
</evidence>
<dbReference type="Gene3D" id="3.30.230.10">
    <property type="match status" value="1"/>
</dbReference>
<dbReference type="GO" id="GO:0004176">
    <property type="term" value="F:ATP-dependent peptidase activity"/>
    <property type="evidence" value="ECO:0007669"/>
    <property type="project" value="UniProtKB-UniRule"/>
</dbReference>
<dbReference type="SUPFAM" id="SSF54211">
    <property type="entry name" value="Ribosomal protein S5 domain 2-like"/>
    <property type="match status" value="1"/>
</dbReference>
<sequence length="154" mass="16761">SATIVFEQSYHEVDGDSASLAELCCLLSALAEAPIQQGLAITGAVDQFGQVQAIGAVNEKIEGFYELCAARGLTGQQGVIIPAANLSQLNLEPHVIAAVERGDFTVYAVQHLNEALELLTQADQKGLYEKIEQRLRELQPQEPPPSLWQRWFGS</sequence>
<dbReference type="GO" id="GO:0004252">
    <property type="term" value="F:serine-type endopeptidase activity"/>
    <property type="evidence" value="ECO:0007669"/>
    <property type="project" value="UniProtKB-UniRule"/>
</dbReference>
<dbReference type="PROSITE" id="PS51786">
    <property type="entry name" value="LON_PROTEOLYTIC"/>
    <property type="match status" value="1"/>
</dbReference>
<feature type="active site" evidence="1">
    <location>
        <position position="60"/>
    </location>
</feature>
<dbReference type="InterPro" id="IPR020568">
    <property type="entry name" value="Ribosomal_Su5_D2-typ_SF"/>
</dbReference>
<feature type="domain" description="Lon proteolytic" evidence="2">
    <location>
        <begin position="1"/>
        <end position="122"/>
    </location>
</feature>
<gene>
    <name evidence="3" type="ORF">C9940_05215</name>
</gene>
<dbReference type="EC" id="3.4.21.53" evidence="1"/>
<reference evidence="3" key="1">
    <citation type="submission" date="2018-03" db="EMBL/GenBank/DDBJ databases">
        <title>Cross-interface Injection: A General Nanoliter Liquid Handling Method Applied to Single Cells Genome Amplification Automated Nanoliter Liquid Handling Applied to Single Cell Multiple Displacement Amplification.</title>
        <authorList>
            <person name="Yun J."/>
            <person name="Xu P."/>
            <person name="Xu J."/>
            <person name="Dai X."/>
            <person name="Wang Y."/>
            <person name="Zheng X."/>
            <person name="Cao C."/>
            <person name="Yi Q."/>
            <person name="Zhu Y."/>
            <person name="Wang L."/>
            <person name="Dong Z."/>
            <person name="Huang Y."/>
            <person name="Huang L."/>
            <person name="Du W."/>
        </authorList>
    </citation>
    <scope>NUCLEOTIDE SEQUENCE [LARGE SCALE GENOMIC DNA]</scope>
    <source>
        <strain evidence="3">Z-D3-2</strain>
    </source>
</reference>
<evidence type="ECO:0000256" key="1">
    <source>
        <dbReference type="PROSITE-ProRule" id="PRU01122"/>
    </source>
</evidence>
<dbReference type="InterPro" id="IPR014721">
    <property type="entry name" value="Ribsml_uS5_D2-typ_fold_subgr"/>
</dbReference>
<dbReference type="Pfam" id="PF05362">
    <property type="entry name" value="Lon_C"/>
    <property type="match status" value="1"/>
</dbReference>
<evidence type="ECO:0000313" key="3">
    <source>
        <dbReference type="EMBL" id="PTB85689.1"/>
    </source>
</evidence>
<name>A0A2T4CVV3_9GAMM</name>
<dbReference type="PRINTS" id="PR00830">
    <property type="entry name" value="ENDOLAPTASE"/>
</dbReference>
<dbReference type="InterPro" id="IPR008269">
    <property type="entry name" value="Lon_proteolytic"/>
</dbReference>
<dbReference type="GO" id="GO:0030163">
    <property type="term" value="P:protein catabolic process"/>
    <property type="evidence" value="ECO:0007669"/>
    <property type="project" value="InterPro"/>
</dbReference>
<comment type="similarity">
    <text evidence="1">Belongs to the peptidase S16 family.</text>
</comment>
<dbReference type="AlphaFoldDB" id="A0A2T4CVV3"/>
<dbReference type="EMBL" id="PYVN01000106">
    <property type="protein sequence ID" value="PTB85689.1"/>
    <property type="molecule type" value="Genomic_DNA"/>
</dbReference>
<protein>
    <recommendedName>
        <fullName evidence="1">endopeptidase La</fullName>
        <ecNumber evidence="1">3.4.21.53</ecNumber>
    </recommendedName>
</protein>
<keyword evidence="1" id="KW-0720">Serine protease</keyword>
<proteinExistence type="inferred from homology"/>
<comment type="catalytic activity">
    <reaction evidence="1">
        <text>Hydrolysis of proteins in presence of ATP.</text>
        <dbReference type="EC" id="3.4.21.53"/>
    </reaction>
</comment>
<accession>A0A2T4CVV3</accession>
<comment type="caution">
    <text evidence="3">The sequence shown here is derived from an EMBL/GenBank/DDBJ whole genome shotgun (WGS) entry which is preliminary data.</text>
</comment>
<keyword evidence="1 3" id="KW-0645">Protease</keyword>
<feature type="non-terminal residue" evidence="3">
    <location>
        <position position="1"/>
    </location>
</feature>
<organism evidence="3">
    <name type="scientific">Pseudidiomarina aestuarii</name>
    <dbReference type="NCBI Taxonomy" id="624146"/>
    <lineage>
        <taxon>Bacteria</taxon>
        <taxon>Pseudomonadati</taxon>
        <taxon>Pseudomonadota</taxon>
        <taxon>Gammaproteobacteria</taxon>
        <taxon>Alteromonadales</taxon>
        <taxon>Idiomarinaceae</taxon>
        <taxon>Pseudidiomarina</taxon>
    </lineage>
</organism>
<dbReference type="PANTHER" id="PTHR10046">
    <property type="entry name" value="ATP DEPENDENT LON PROTEASE FAMILY MEMBER"/>
    <property type="match status" value="1"/>
</dbReference>